<keyword evidence="1" id="KW-0812">Transmembrane</keyword>
<keyword evidence="1" id="KW-0472">Membrane</keyword>
<dbReference type="GO" id="GO:0005886">
    <property type="term" value="C:plasma membrane"/>
    <property type="evidence" value="ECO:0007669"/>
    <property type="project" value="TreeGrafter"/>
</dbReference>
<evidence type="ECO:0000313" key="3">
    <source>
        <dbReference type="EMBL" id="KAF6212560.1"/>
    </source>
</evidence>
<protein>
    <recommendedName>
        <fullName evidence="2">O-acyltransferase WSD1 C-terminal domain-containing protein</fullName>
    </recommendedName>
</protein>
<accession>A0A8S9XU53</accession>
<evidence type="ECO:0000259" key="2">
    <source>
        <dbReference type="Pfam" id="PF06974"/>
    </source>
</evidence>
<sequence>MHFEKNSAKWADFLADEFVYGIWIYRHIPSQPDSPENHAERAVNVRDYIAGMIDIVISILSALFVALHIKYHTSAGSTFLFGVIVFTASLTLLPFLLPICGIFAIYRQYVKKQLEKQPGFKGLMDGSDAYWAGEQVYARSIITCLLFIDFGKQSRDEQKHIEVLRENTKYVIDSASYKMKCKKRLSKFGYWYLEECDIDLNKITRHIDLELRDKADLEEYASKIANEPIIEDYLWEILVGRQEVNGAYPVFVRADHSLGDGYALVRLFVDYMSDKQETMVHKFVKADSVFQRLVNGDYRKMVVRVICLFLNHIVTFINISIVLARNLLSPIDSSASENSLHSRIYLSGKKVCRYMDMELEFVKEVKNSLNVRFSDVLLTAVSNSLESCFEKWGGTVDRMGAVIPARLPIPLTSLTNLFTVVLLDLPITGKDKLETIHVAQERYRASPEFHVNYWVLQFAFTIFPATFISKYFVSTRSSLLISNVQGAEEHIIVRGSVVTDMAFFLPNRDTTGVGISFLSYADRFSIGVIVDESLIASSEQVDEILRGIFQSINEMHRSHERNSVKP</sequence>
<feature type="transmembrane region" description="Helical" evidence="1">
    <location>
        <begin position="79"/>
        <end position="106"/>
    </location>
</feature>
<feature type="transmembrane region" description="Helical" evidence="1">
    <location>
        <begin position="301"/>
        <end position="324"/>
    </location>
</feature>
<organism evidence="3 4">
    <name type="scientific">Apolygus lucorum</name>
    <name type="common">Small green plant bug</name>
    <name type="synonym">Lygocoris lucorum</name>
    <dbReference type="NCBI Taxonomy" id="248454"/>
    <lineage>
        <taxon>Eukaryota</taxon>
        <taxon>Metazoa</taxon>
        <taxon>Ecdysozoa</taxon>
        <taxon>Arthropoda</taxon>
        <taxon>Hexapoda</taxon>
        <taxon>Insecta</taxon>
        <taxon>Pterygota</taxon>
        <taxon>Neoptera</taxon>
        <taxon>Paraneoptera</taxon>
        <taxon>Hemiptera</taxon>
        <taxon>Heteroptera</taxon>
        <taxon>Panheteroptera</taxon>
        <taxon>Cimicomorpha</taxon>
        <taxon>Miridae</taxon>
        <taxon>Mirini</taxon>
        <taxon>Apolygus</taxon>
    </lineage>
</organism>
<dbReference type="EMBL" id="WIXP02000004">
    <property type="protein sequence ID" value="KAF6212560.1"/>
    <property type="molecule type" value="Genomic_DNA"/>
</dbReference>
<evidence type="ECO:0000256" key="1">
    <source>
        <dbReference type="SAM" id="Phobius"/>
    </source>
</evidence>
<dbReference type="InterPro" id="IPR045034">
    <property type="entry name" value="O-acyltransferase_WSD1-like"/>
</dbReference>
<dbReference type="PANTHER" id="PTHR31650:SF1">
    <property type="entry name" value="WAX ESTER SYNTHASE_DIACYLGLYCEROL ACYLTRANSFERASE 4-RELATED"/>
    <property type="match status" value="1"/>
</dbReference>
<reference evidence="3" key="1">
    <citation type="journal article" date="2021" name="Mol. Ecol. Resour.">
        <title>Apolygus lucorum genome provides insights into omnivorousness and mesophyll feeding.</title>
        <authorList>
            <person name="Liu Y."/>
            <person name="Liu H."/>
            <person name="Wang H."/>
            <person name="Huang T."/>
            <person name="Liu B."/>
            <person name="Yang B."/>
            <person name="Yin L."/>
            <person name="Li B."/>
            <person name="Zhang Y."/>
            <person name="Zhang S."/>
            <person name="Jiang F."/>
            <person name="Zhang X."/>
            <person name="Ren Y."/>
            <person name="Wang B."/>
            <person name="Wang S."/>
            <person name="Lu Y."/>
            <person name="Wu K."/>
            <person name="Fan W."/>
            <person name="Wang G."/>
        </authorList>
    </citation>
    <scope>NUCLEOTIDE SEQUENCE</scope>
    <source>
        <strain evidence="3">12Hb</strain>
    </source>
</reference>
<gene>
    <name evidence="3" type="ORF">GE061_013085</name>
</gene>
<comment type="caution">
    <text evidence="3">The sequence shown here is derived from an EMBL/GenBank/DDBJ whole genome shotgun (WGS) entry which is preliminary data.</text>
</comment>
<dbReference type="GO" id="GO:0019432">
    <property type="term" value="P:triglyceride biosynthetic process"/>
    <property type="evidence" value="ECO:0007669"/>
    <property type="project" value="TreeGrafter"/>
</dbReference>
<dbReference type="PANTHER" id="PTHR31650">
    <property type="entry name" value="O-ACYLTRANSFERASE (WSD1-LIKE) FAMILY PROTEIN"/>
    <property type="match status" value="1"/>
</dbReference>
<keyword evidence="1" id="KW-1133">Transmembrane helix</keyword>
<feature type="domain" description="O-acyltransferase WSD1 C-terminal" evidence="2">
    <location>
        <begin position="416"/>
        <end position="543"/>
    </location>
</feature>
<dbReference type="InterPro" id="IPR009721">
    <property type="entry name" value="O-acyltransferase_WSD1_C"/>
</dbReference>
<evidence type="ECO:0000313" key="4">
    <source>
        <dbReference type="Proteomes" id="UP000466442"/>
    </source>
</evidence>
<dbReference type="Proteomes" id="UP000466442">
    <property type="component" value="Unassembled WGS sequence"/>
</dbReference>
<proteinExistence type="predicted"/>
<name>A0A8S9XU53_APOLU</name>
<dbReference type="AlphaFoldDB" id="A0A8S9XU53"/>
<dbReference type="OrthoDB" id="619536at2759"/>
<dbReference type="Pfam" id="PF06974">
    <property type="entry name" value="WS_DGAT_C"/>
    <property type="match status" value="1"/>
</dbReference>
<keyword evidence="4" id="KW-1185">Reference proteome</keyword>
<dbReference type="GO" id="GO:0008374">
    <property type="term" value="F:O-acyltransferase activity"/>
    <property type="evidence" value="ECO:0007669"/>
    <property type="project" value="InterPro"/>
</dbReference>
<feature type="transmembrane region" description="Helical" evidence="1">
    <location>
        <begin position="48"/>
        <end position="67"/>
    </location>
</feature>